<dbReference type="Gene3D" id="3.90.45.10">
    <property type="entry name" value="Peptide deformylase"/>
    <property type="match status" value="1"/>
</dbReference>
<accession>A0A0R2IYD5</accession>
<dbReference type="OrthoDB" id="9784988at2"/>
<dbReference type="PATRIC" id="fig|319652.3.peg.968"/>
<proteinExistence type="inferred from homology"/>
<evidence type="ECO:0000256" key="1">
    <source>
        <dbReference type="ARBA" id="ARBA00010759"/>
    </source>
</evidence>
<dbReference type="GO" id="GO:0042586">
    <property type="term" value="F:peptide deformylase activity"/>
    <property type="evidence" value="ECO:0007669"/>
    <property type="project" value="InterPro"/>
</dbReference>
<dbReference type="PANTHER" id="PTHR10458">
    <property type="entry name" value="PEPTIDE DEFORMYLASE"/>
    <property type="match status" value="1"/>
</dbReference>
<evidence type="ECO:0000313" key="3">
    <source>
        <dbReference type="Proteomes" id="UP000051568"/>
    </source>
</evidence>
<organism evidence="2 3">
    <name type="scientific">Pediococcus cellicola</name>
    <dbReference type="NCBI Taxonomy" id="319652"/>
    <lineage>
        <taxon>Bacteria</taxon>
        <taxon>Bacillati</taxon>
        <taxon>Bacillota</taxon>
        <taxon>Bacilli</taxon>
        <taxon>Lactobacillales</taxon>
        <taxon>Lactobacillaceae</taxon>
        <taxon>Pediococcus</taxon>
    </lineage>
</organism>
<dbReference type="PIRSF" id="PIRSF004749">
    <property type="entry name" value="Pep_def"/>
    <property type="match status" value="1"/>
</dbReference>
<dbReference type="RefSeq" id="WP_057749496.1">
    <property type="nucleotide sequence ID" value="NZ_BJVH01000014.1"/>
</dbReference>
<evidence type="ECO:0000313" key="2">
    <source>
        <dbReference type="EMBL" id="KRN66874.1"/>
    </source>
</evidence>
<dbReference type="AlphaFoldDB" id="A0A0R2IYD5"/>
<dbReference type="InterPro" id="IPR023635">
    <property type="entry name" value="Peptide_deformylase"/>
</dbReference>
<dbReference type="PANTHER" id="PTHR10458:SF22">
    <property type="entry name" value="PEPTIDE DEFORMYLASE"/>
    <property type="match status" value="1"/>
</dbReference>
<comment type="caution">
    <text evidence="2">The sequence shown here is derived from an EMBL/GenBank/DDBJ whole genome shotgun (WGS) entry which is preliminary data.</text>
</comment>
<gene>
    <name evidence="2" type="ORF">IV80_GL000962</name>
</gene>
<keyword evidence="3" id="KW-1185">Reference proteome</keyword>
<dbReference type="STRING" id="319652.IV80_GL000962"/>
<dbReference type="EMBL" id="JQBR01000003">
    <property type="protein sequence ID" value="KRN66874.1"/>
    <property type="molecule type" value="Genomic_DNA"/>
</dbReference>
<dbReference type="PRINTS" id="PR01576">
    <property type="entry name" value="PDEFORMYLASE"/>
</dbReference>
<dbReference type="NCBIfam" id="NF006670">
    <property type="entry name" value="PRK09218.1"/>
    <property type="match status" value="1"/>
</dbReference>
<comment type="similarity">
    <text evidence="1">Belongs to the polypeptide deformylase family.</text>
</comment>
<reference evidence="2 3" key="1">
    <citation type="journal article" date="2015" name="Genome Announc.">
        <title>Expanding the biotechnology potential of lactobacilli through comparative genomics of 213 strains and associated genera.</title>
        <authorList>
            <person name="Sun Z."/>
            <person name="Harris H.M."/>
            <person name="McCann A."/>
            <person name="Guo C."/>
            <person name="Argimon S."/>
            <person name="Zhang W."/>
            <person name="Yang X."/>
            <person name="Jeffery I.B."/>
            <person name="Cooney J.C."/>
            <person name="Kagawa T.F."/>
            <person name="Liu W."/>
            <person name="Song Y."/>
            <person name="Salvetti E."/>
            <person name="Wrobel A."/>
            <person name="Rasinkangas P."/>
            <person name="Parkhill J."/>
            <person name="Rea M.C."/>
            <person name="O'Sullivan O."/>
            <person name="Ritari J."/>
            <person name="Douillard F.P."/>
            <person name="Paul Ross R."/>
            <person name="Yang R."/>
            <person name="Briner A.E."/>
            <person name="Felis G.E."/>
            <person name="de Vos W.M."/>
            <person name="Barrangou R."/>
            <person name="Klaenhammer T.R."/>
            <person name="Caufield P.W."/>
            <person name="Cui Y."/>
            <person name="Zhang H."/>
            <person name="O'Toole P.W."/>
        </authorList>
    </citation>
    <scope>NUCLEOTIDE SEQUENCE [LARGE SCALE GENOMIC DNA]</scope>
    <source>
        <strain evidence="2 3">DSM 17757</strain>
    </source>
</reference>
<dbReference type="InterPro" id="IPR036821">
    <property type="entry name" value="Peptide_deformylase_sf"/>
</dbReference>
<protein>
    <submittedName>
        <fullName evidence="2">Peptide deformylase</fullName>
    </submittedName>
</protein>
<dbReference type="Proteomes" id="UP000051568">
    <property type="component" value="Unassembled WGS sequence"/>
</dbReference>
<dbReference type="CDD" id="cd00487">
    <property type="entry name" value="Pep_deformylase"/>
    <property type="match status" value="1"/>
</dbReference>
<dbReference type="SUPFAM" id="SSF56420">
    <property type="entry name" value="Peptide deformylase"/>
    <property type="match status" value="1"/>
</dbReference>
<sequence length="136" mass="15116">MIQPINCNTKTLSQKAVKATKADTQTVTDLLDTLKAHQADCVGMAANMIGINKRIIVVQMGVLPVALINPIITKKSSPFSTKEGCLSLLGEHSTTRYKHIEVTYQDQNFTTHQQQFSDWIAQIIQHEVDHCEGILI</sequence>
<dbReference type="Pfam" id="PF01327">
    <property type="entry name" value="Pep_deformylase"/>
    <property type="match status" value="1"/>
</dbReference>
<name>A0A0R2IYD5_9LACO</name>